<evidence type="ECO:0008006" key="2">
    <source>
        <dbReference type="Google" id="ProtNLM"/>
    </source>
</evidence>
<sequence>MLSRLIQSLFILLLITGCEVLEDLGLVEPEDENKNQILYNFPTQVGNQWTYACENSYDSEVI</sequence>
<protein>
    <recommendedName>
        <fullName evidence="2">Lipoprotein</fullName>
    </recommendedName>
</protein>
<organism evidence="1">
    <name type="scientific">marine metagenome</name>
    <dbReference type="NCBI Taxonomy" id="408172"/>
    <lineage>
        <taxon>unclassified sequences</taxon>
        <taxon>metagenomes</taxon>
        <taxon>ecological metagenomes</taxon>
    </lineage>
</organism>
<gene>
    <name evidence="1" type="ORF">METZ01_LOCUS515745</name>
</gene>
<feature type="non-terminal residue" evidence="1">
    <location>
        <position position="62"/>
    </location>
</feature>
<name>A0A383F1M6_9ZZZZ</name>
<dbReference type="PROSITE" id="PS51257">
    <property type="entry name" value="PROKAR_LIPOPROTEIN"/>
    <property type="match status" value="1"/>
</dbReference>
<reference evidence="1" key="1">
    <citation type="submission" date="2018-05" db="EMBL/GenBank/DDBJ databases">
        <authorList>
            <person name="Lanie J.A."/>
            <person name="Ng W.-L."/>
            <person name="Kazmierczak K.M."/>
            <person name="Andrzejewski T.M."/>
            <person name="Davidsen T.M."/>
            <person name="Wayne K.J."/>
            <person name="Tettelin H."/>
            <person name="Glass J.I."/>
            <person name="Rusch D."/>
            <person name="Podicherti R."/>
            <person name="Tsui H.-C.T."/>
            <person name="Winkler M.E."/>
        </authorList>
    </citation>
    <scope>NUCLEOTIDE SEQUENCE</scope>
</reference>
<dbReference type="EMBL" id="UINC01230666">
    <property type="protein sequence ID" value="SVE62891.1"/>
    <property type="molecule type" value="Genomic_DNA"/>
</dbReference>
<accession>A0A383F1M6</accession>
<proteinExistence type="predicted"/>
<evidence type="ECO:0000313" key="1">
    <source>
        <dbReference type="EMBL" id="SVE62891.1"/>
    </source>
</evidence>
<dbReference type="AlphaFoldDB" id="A0A383F1M6"/>